<protein>
    <submittedName>
        <fullName evidence="2">Uncharacterized protein</fullName>
    </submittedName>
</protein>
<proteinExistence type="predicted"/>
<feature type="transmembrane region" description="Helical" evidence="1">
    <location>
        <begin position="47"/>
        <end position="67"/>
    </location>
</feature>
<feature type="transmembrane region" description="Helical" evidence="1">
    <location>
        <begin position="15"/>
        <end position="35"/>
    </location>
</feature>
<accession>A0A6C0BHW6</accession>
<dbReference type="AlphaFoldDB" id="A0A6C0BHW6"/>
<name>A0A6C0BHW6_9ZZZZ</name>
<organism evidence="2">
    <name type="scientific">viral metagenome</name>
    <dbReference type="NCBI Taxonomy" id="1070528"/>
    <lineage>
        <taxon>unclassified sequences</taxon>
        <taxon>metagenomes</taxon>
        <taxon>organismal metagenomes</taxon>
    </lineage>
</organism>
<evidence type="ECO:0000313" key="2">
    <source>
        <dbReference type="EMBL" id="QHS91766.1"/>
    </source>
</evidence>
<keyword evidence="1" id="KW-0812">Transmembrane</keyword>
<sequence length="75" mass="8989">MALARRPWTDGLNSFWHFTFGLLAVKFPLIIILFVAYQSLDIYEKNYLVDLFEFFFGFLISLIIFSYTNPKHRNF</sequence>
<keyword evidence="1" id="KW-1133">Transmembrane helix</keyword>
<dbReference type="EMBL" id="MN739163">
    <property type="protein sequence ID" value="QHS91766.1"/>
    <property type="molecule type" value="Genomic_DNA"/>
</dbReference>
<reference evidence="2" key="1">
    <citation type="journal article" date="2020" name="Nature">
        <title>Giant virus diversity and host interactions through global metagenomics.</title>
        <authorList>
            <person name="Schulz F."/>
            <person name="Roux S."/>
            <person name="Paez-Espino D."/>
            <person name="Jungbluth S."/>
            <person name="Walsh D.A."/>
            <person name="Denef V.J."/>
            <person name="McMahon K.D."/>
            <person name="Konstantinidis K.T."/>
            <person name="Eloe-Fadrosh E.A."/>
            <person name="Kyrpides N.C."/>
            <person name="Woyke T."/>
        </authorList>
    </citation>
    <scope>NUCLEOTIDE SEQUENCE</scope>
    <source>
        <strain evidence="2">GVMAG-M-3300013006-15</strain>
    </source>
</reference>
<keyword evidence="1" id="KW-0472">Membrane</keyword>
<evidence type="ECO:0000256" key="1">
    <source>
        <dbReference type="SAM" id="Phobius"/>
    </source>
</evidence>